<reference evidence="1" key="2">
    <citation type="submission" date="2018-05" db="EMBL/GenBank/DDBJ databases">
        <title>OmerRS3 (Oryza meridionalis Reference Sequence Version 3).</title>
        <authorList>
            <person name="Zhang J."/>
            <person name="Kudrna D."/>
            <person name="Lee S."/>
            <person name="Talag J."/>
            <person name="Welchert J."/>
            <person name="Wing R.A."/>
        </authorList>
    </citation>
    <scope>NUCLEOTIDE SEQUENCE [LARGE SCALE GENOMIC DNA]</scope>
    <source>
        <strain evidence="1">cv. OR44</strain>
    </source>
</reference>
<protein>
    <submittedName>
        <fullName evidence="1">Uncharacterized protein</fullName>
    </submittedName>
</protein>
<evidence type="ECO:0000313" key="1">
    <source>
        <dbReference type="EnsemblPlants" id="OMERI02G16900.1"/>
    </source>
</evidence>
<name>A0A0E0CKN2_9ORYZ</name>
<sequence length="110" mass="12061">MEPTRVTELISRTHGTNTLNRCGAAPWEQAIAAMPLHLKLDVSRPVAPGGYTPPLAFLVSAPRERQLPGAGQQGKGPARPWSSTTVVARFRWEAPPQFCGLLPRIRSPRR</sequence>
<dbReference type="EnsemblPlants" id="OMERI02G16900.1">
    <property type="protein sequence ID" value="OMERI02G16900.1"/>
    <property type="gene ID" value="OMERI02G16900"/>
</dbReference>
<reference evidence="1" key="1">
    <citation type="submission" date="2015-04" db="UniProtKB">
        <authorList>
            <consortium name="EnsemblPlants"/>
        </authorList>
    </citation>
    <scope>IDENTIFICATION</scope>
</reference>
<dbReference type="Proteomes" id="UP000008021">
    <property type="component" value="Chromosome 2"/>
</dbReference>
<accession>A0A0E0CKN2</accession>
<evidence type="ECO:0000313" key="2">
    <source>
        <dbReference type="Proteomes" id="UP000008021"/>
    </source>
</evidence>
<proteinExistence type="predicted"/>
<keyword evidence="2" id="KW-1185">Reference proteome</keyword>
<dbReference type="AlphaFoldDB" id="A0A0E0CKN2"/>
<dbReference type="HOGENOM" id="CLU_2175014_0_0_1"/>
<organism evidence="1">
    <name type="scientific">Oryza meridionalis</name>
    <dbReference type="NCBI Taxonomy" id="40149"/>
    <lineage>
        <taxon>Eukaryota</taxon>
        <taxon>Viridiplantae</taxon>
        <taxon>Streptophyta</taxon>
        <taxon>Embryophyta</taxon>
        <taxon>Tracheophyta</taxon>
        <taxon>Spermatophyta</taxon>
        <taxon>Magnoliopsida</taxon>
        <taxon>Liliopsida</taxon>
        <taxon>Poales</taxon>
        <taxon>Poaceae</taxon>
        <taxon>BOP clade</taxon>
        <taxon>Oryzoideae</taxon>
        <taxon>Oryzeae</taxon>
        <taxon>Oryzinae</taxon>
        <taxon>Oryza</taxon>
    </lineage>
</organism>
<dbReference type="Gramene" id="OMERI02G16900.1">
    <property type="protein sequence ID" value="OMERI02G16900.1"/>
    <property type="gene ID" value="OMERI02G16900"/>
</dbReference>